<dbReference type="OrthoDB" id="5313995at2759"/>
<keyword evidence="1" id="KW-1133">Transmembrane helix</keyword>
<feature type="transmembrane region" description="Helical" evidence="1">
    <location>
        <begin position="52"/>
        <end position="70"/>
    </location>
</feature>
<dbReference type="InParanoid" id="A0A0H2SJC9"/>
<dbReference type="PANTHER" id="PTHR37019:SF1">
    <property type="entry name" value="EXPERA DOMAIN-CONTAINING PROTEIN"/>
    <property type="match status" value="1"/>
</dbReference>
<dbReference type="EMBL" id="KQ085907">
    <property type="protein sequence ID" value="KLO17221.1"/>
    <property type="molecule type" value="Genomic_DNA"/>
</dbReference>
<feature type="domain" description="DUF7704" evidence="2">
    <location>
        <begin position="47"/>
        <end position="183"/>
    </location>
</feature>
<dbReference type="Proteomes" id="UP000053477">
    <property type="component" value="Unassembled WGS sequence"/>
</dbReference>
<keyword evidence="1" id="KW-0812">Transmembrane</keyword>
<feature type="transmembrane region" description="Helical" evidence="1">
    <location>
        <begin position="162"/>
        <end position="184"/>
    </location>
</feature>
<name>A0A0H2SJC9_9AGAM</name>
<gene>
    <name evidence="3" type="ORF">SCHPADRAFT_177925</name>
</gene>
<dbReference type="InterPro" id="IPR056121">
    <property type="entry name" value="DUF7704"/>
</dbReference>
<keyword evidence="4" id="KW-1185">Reference proteome</keyword>
<dbReference type="AlphaFoldDB" id="A0A0H2SJC9"/>
<feature type="transmembrane region" description="Helical" evidence="1">
    <location>
        <begin position="96"/>
        <end position="114"/>
    </location>
</feature>
<evidence type="ECO:0000313" key="4">
    <source>
        <dbReference type="Proteomes" id="UP000053477"/>
    </source>
</evidence>
<organism evidence="3 4">
    <name type="scientific">Schizopora paradoxa</name>
    <dbReference type="NCBI Taxonomy" id="27342"/>
    <lineage>
        <taxon>Eukaryota</taxon>
        <taxon>Fungi</taxon>
        <taxon>Dikarya</taxon>
        <taxon>Basidiomycota</taxon>
        <taxon>Agaricomycotina</taxon>
        <taxon>Agaricomycetes</taxon>
        <taxon>Hymenochaetales</taxon>
        <taxon>Schizoporaceae</taxon>
        <taxon>Schizopora</taxon>
    </lineage>
</organism>
<dbReference type="Pfam" id="PF24803">
    <property type="entry name" value="DUF7704"/>
    <property type="match status" value="1"/>
</dbReference>
<evidence type="ECO:0000259" key="2">
    <source>
        <dbReference type="Pfam" id="PF24803"/>
    </source>
</evidence>
<evidence type="ECO:0000313" key="3">
    <source>
        <dbReference type="EMBL" id="KLO17221.1"/>
    </source>
</evidence>
<reference evidence="3 4" key="1">
    <citation type="submission" date="2015-04" db="EMBL/GenBank/DDBJ databases">
        <title>Complete genome sequence of Schizopora paradoxa KUC8140, a cosmopolitan wood degrader in East Asia.</title>
        <authorList>
            <consortium name="DOE Joint Genome Institute"/>
            <person name="Min B."/>
            <person name="Park H."/>
            <person name="Jang Y."/>
            <person name="Kim J.-J."/>
            <person name="Kim K.H."/>
            <person name="Pangilinan J."/>
            <person name="Lipzen A."/>
            <person name="Riley R."/>
            <person name="Grigoriev I.V."/>
            <person name="Spatafora J.W."/>
            <person name="Choi I.-G."/>
        </authorList>
    </citation>
    <scope>NUCLEOTIDE SEQUENCE [LARGE SCALE GENOMIC DNA]</scope>
    <source>
        <strain evidence="3 4">KUC8140</strain>
    </source>
</reference>
<keyword evidence="1" id="KW-0472">Membrane</keyword>
<sequence length="203" mass="22710">MHQKSADFPCFLKSFKRSYLNVVGWQEIPVPPAISPFTMSASKTIALPYRLLFLYVEPFFALAAAAYAQFPSQYLSLLSADPSSVAEPTVEVTMSLYQLSNLFFCLSLTEIILLPVTESIQVWKRLMLCFFIADIGHLATAFPGPLGVSVLWKVTQWNAMCWVGIGLVYVLMVARLCLIFGVGLRKKVENFNGIGVNLKGERW</sequence>
<evidence type="ECO:0000256" key="1">
    <source>
        <dbReference type="SAM" id="Phobius"/>
    </source>
</evidence>
<protein>
    <recommendedName>
        <fullName evidence="2">DUF7704 domain-containing protein</fullName>
    </recommendedName>
</protein>
<proteinExistence type="predicted"/>
<feature type="transmembrane region" description="Helical" evidence="1">
    <location>
        <begin position="126"/>
        <end position="142"/>
    </location>
</feature>
<dbReference type="PANTHER" id="PTHR37019">
    <property type="entry name" value="CHROMOSOME 1, WHOLE GENOME SHOTGUN SEQUENCE"/>
    <property type="match status" value="1"/>
</dbReference>
<accession>A0A0H2SJC9</accession>